<gene>
    <name evidence="1" type="ORF">PSTG_09187</name>
</gene>
<dbReference type="SUPFAM" id="SSF48019">
    <property type="entry name" value="post-AAA+ oligomerization domain-like"/>
    <property type="match status" value="1"/>
</dbReference>
<organism evidence="1 2">
    <name type="scientific">Puccinia striiformis f. sp. tritici PST-78</name>
    <dbReference type="NCBI Taxonomy" id="1165861"/>
    <lineage>
        <taxon>Eukaryota</taxon>
        <taxon>Fungi</taxon>
        <taxon>Dikarya</taxon>
        <taxon>Basidiomycota</taxon>
        <taxon>Pucciniomycotina</taxon>
        <taxon>Pucciniomycetes</taxon>
        <taxon>Pucciniales</taxon>
        <taxon>Pucciniaceae</taxon>
        <taxon>Puccinia</taxon>
    </lineage>
</organism>
<dbReference type="AlphaFoldDB" id="A0A0L0VEV6"/>
<sequence>MDTDLHNLICCPDWEVYINRLAGAIAKEQLPLRLLEAQAMLYELLVHLIPPSVIIVQLANDLLTQVDEALRPEIIYWAACRAPDTPSPNTV</sequence>
<keyword evidence="2" id="KW-1185">Reference proteome</keyword>
<dbReference type="Gene3D" id="1.20.272.10">
    <property type="match status" value="1"/>
</dbReference>
<dbReference type="Pfam" id="PF22534">
    <property type="entry name" value="RFC_C"/>
    <property type="match status" value="1"/>
</dbReference>
<dbReference type="STRING" id="1165861.A0A0L0VEV6"/>
<dbReference type="Proteomes" id="UP000054564">
    <property type="component" value="Unassembled WGS sequence"/>
</dbReference>
<dbReference type="InterPro" id="IPR008921">
    <property type="entry name" value="DNA_pol3_clamp-load_cplx_C"/>
</dbReference>
<accession>A0A0L0VEV6</accession>
<protein>
    <submittedName>
        <fullName evidence="1">Uncharacterized protein</fullName>
    </submittedName>
</protein>
<name>A0A0L0VEV6_9BASI</name>
<comment type="caution">
    <text evidence="1">The sequence shown here is derived from an EMBL/GenBank/DDBJ whole genome shotgun (WGS) entry which is preliminary data.</text>
</comment>
<dbReference type="EMBL" id="AJIL01000067">
    <property type="protein sequence ID" value="KNE97499.1"/>
    <property type="molecule type" value="Genomic_DNA"/>
</dbReference>
<proteinExistence type="predicted"/>
<evidence type="ECO:0000313" key="1">
    <source>
        <dbReference type="EMBL" id="KNE97499.1"/>
    </source>
</evidence>
<dbReference type="GO" id="GO:0003677">
    <property type="term" value="F:DNA binding"/>
    <property type="evidence" value="ECO:0007669"/>
    <property type="project" value="InterPro"/>
</dbReference>
<dbReference type="GO" id="GO:0006260">
    <property type="term" value="P:DNA replication"/>
    <property type="evidence" value="ECO:0007669"/>
    <property type="project" value="InterPro"/>
</dbReference>
<evidence type="ECO:0000313" key="2">
    <source>
        <dbReference type="Proteomes" id="UP000054564"/>
    </source>
</evidence>
<reference evidence="2" key="1">
    <citation type="submission" date="2014-03" db="EMBL/GenBank/DDBJ databases">
        <title>The Genome Sequence of Puccinia striiformis f. sp. tritici PST-78.</title>
        <authorList>
            <consortium name="The Broad Institute Genome Sequencing Platform"/>
            <person name="Cuomo C."/>
            <person name="Hulbert S."/>
            <person name="Chen X."/>
            <person name="Walker B."/>
            <person name="Young S.K."/>
            <person name="Zeng Q."/>
            <person name="Gargeya S."/>
            <person name="Fitzgerald M."/>
            <person name="Haas B."/>
            <person name="Abouelleil A."/>
            <person name="Alvarado L."/>
            <person name="Arachchi H.M."/>
            <person name="Berlin A.M."/>
            <person name="Chapman S.B."/>
            <person name="Goldberg J."/>
            <person name="Griggs A."/>
            <person name="Gujja S."/>
            <person name="Hansen M."/>
            <person name="Howarth C."/>
            <person name="Imamovic A."/>
            <person name="Larimer J."/>
            <person name="McCowan C."/>
            <person name="Montmayeur A."/>
            <person name="Murphy C."/>
            <person name="Neiman D."/>
            <person name="Pearson M."/>
            <person name="Priest M."/>
            <person name="Roberts A."/>
            <person name="Saif S."/>
            <person name="Shea T."/>
            <person name="Sisk P."/>
            <person name="Sykes S."/>
            <person name="Wortman J."/>
            <person name="Nusbaum C."/>
            <person name="Birren B."/>
        </authorList>
    </citation>
    <scope>NUCLEOTIDE SEQUENCE [LARGE SCALE GENOMIC DNA]</scope>
    <source>
        <strain evidence="2">race PST-78</strain>
    </source>
</reference>